<sequence length="797" mass="90123">MWKSSPSFYFLPIVATAAPSKANTIYNLDSGLGNFFAATATPVTTTESAHQDVADVDLDSIKASQKLITPRRPVSRPGRPGARKALVAAAERLQAIEAEPVFCEEDARDHLIIEKILDDDRDQPIATSARRGLQSIENFDLAKSALKQADPTSPFPDLMLIRIMGEKLMDVRLVCPKASSVHQHAAFLVVSPNRLLAYNGAYSNIIEKNKAVQISKEILQKKDLFCAAKSAETYEGDAPAFFKVLGGGSPNEAYLRPAEAFEKLSSEVNLVLRVTDDYRVTTTLIFDFGSEIYVWSGRDARKTNGNYAKEYAKKLAKNGFSCQEAMFGCEMRVERPNWTILRHLHQGIQDILFSSKFWDWQSSELKHMMRTPVVVDKYACLTPQRRDPEDQAGALASRLRASEHPAPSLNLENFDFERETKDVITEDIRFWRLKDEELEEIGIRRLNNGEEVERETGRERLAYFYWLGRETTPKQQGLCALKLSYMAHNMPHVRQEQGAELPVFLELFSGNLVIRQPEQKELFFVVRGSAKPECSLEQLAQIWPLRSHAVYLEAKEGQPALLHVGAHCQEVHVANGLRMAELLSMDGLCTEGKPASLLQGDDPRYEWVIAKGRTRAPRLFRLYDVDGHEVTSNQYHPSAVAAFPHAQTQLRDTILVDAGGALWVWSDGTPSTHCLDTATRYWHGREGRCTVVEKNNEPAEFKALFQEWNNWPEDAENTTPEASPPRPLADCLSERRRTFTPAQLRQRESLPAGLDLSRLHKYLNDEDFGKEFGMSPKDFDALPAWKQNRMRQEAKLF</sequence>
<dbReference type="Gene3D" id="3.40.20.10">
    <property type="entry name" value="Severin"/>
    <property type="match status" value="4"/>
</dbReference>
<dbReference type="GO" id="GO:0051016">
    <property type="term" value="P:barbed-end actin filament capping"/>
    <property type="evidence" value="ECO:0007669"/>
    <property type="project" value="TreeGrafter"/>
</dbReference>
<dbReference type="GO" id="GO:0008154">
    <property type="term" value="P:actin polymerization or depolymerization"/>
    <property type="evidence" value="ECO:0007669"/>
    <property type="project" value="TreeGrafter"/>
</dbReference>
<dbReference type="SUPFAM" id="SSF55753">
    <property type="entry name" value="Actin depolymerizing proteins"/>
    <property type="match status" value="3"/>
</dbReference>
<dbReference type="InterPro" id="IPR007122">
    <property type="entry name" value="Villin/Gelsolin"/>
</dbReference>
<evidence type="ECO:0000313" key="2">
    <source>
        <dbReference type="EMBL" id="CAJ0570136.1"/>
    </source>
</evidence>
<evidence type="ECO:0000259" key="1">
    <source>
        <dbReference type="PROSITE" id="PS51089"/>
    </source>
</evidence>
<dbReference type="Gene3D" id="1.10.950.10">
    <property type="entry name" value="Villin headpiece domain"/>
    <property type="match status" value="1"/>
</dbReference>
<dbReference type="PANTHER" id="PTHR11977">
    <property type="entry name" value="VILLIN"/>
    <property type="match status" value="1"/>
</dbReference>
<dbReference type="AlphaFoldDB" id="A0AA36CKX9"/>
<reference evidence="2" key="1">
    <citation type="submission" date="2023-06" db="EMBL/GenBank/DDBJ databases">
        <authorList>
            <person name="Delattre M."/>
        </authorList>
    </citation>
    <scope>NUCLEOTIDE SEQUENCE</scope>
    <source>
        <strain evidence="2">AF72</strain>
    </source>
</reference>
<dbReference type="GO" id="GO:0051015">
    <property type="term" value="F:actin filament binding"/>
    <property type="evidence" value="ECO:0007669"/>
    <property type="project" value="InterPro"/>
</dbReference>
<comment type="caution">
    <text evidence="2">The sequence shown here is derived from an EMBL/GenBank/DDBJ whole genome shotgun (WGS) entry which is preliminary data.</text>
</comment>
<dbReference type="SUPFAM" id="SSF47050">
    <property type="entry name" value="VHP, Villin headpiece domain"/>
    <property type="match status" value="1"/>
</dbReference>
<evidence type="ECO:0000313" key="3">
    <source>
        <dbReference type="Proteomes" id="UP001177023"/>
    </source>
</evidence>
<dbReference type="PANTHER" id="PTHR11977:SF45">
    <property type="entry name" value="SUPERVILLIN"/>
    <property type="match status" value="1"/>
</dbReference>
<dbReference type="Pfam" id="PF02209">
    <property type="entry name" value="VHP"/>
    <property type="match status" value="1"/>
</dbReference>
<dbReference type="InterPro" id="IPR029006">
    <property type="entry name" value="ADF-H/Gelsolin-like_dom_sf"/>
</dbReference>
<proteinExistence type="predicted"/>
<feature type="non-terminal residue" evidence="2">
    <location>
        <position position="797"/>
    </location>
</feature>
<dbReference type="InterPro" id="IPR036886">
    <property type="entry name" value="Villin_headpiece_dom_sf"/>
</dbReference>
<dbReference type="GO" id="GO:0015629">
    <property type="term" value="C:actin cytoskeleton"/>
    <property type="evidence" value="ECO:0007669"/>
    <property type="project" value="TreeGrafter"/>
</dbReference>
<keyword evidence="3" id="KW-1185">Reference proteome</keyword>
<dbReference type="GO" id="GO:0005546">
    <property type="term" value="F:phosphatidylinositol-4,5-bisphosphate binding"/>
    <property type="evidence" value="ECO:0007669"/>
    <property type="project" value="TreeGrafter"/>
</dbReference>
<accession>A0AA36CKX9</accession>
<dbReference type="PROSITE" id="PS51089">
    <property type="entry name" value="HP"/>
    <property type="match status" value="1"/>
</dbReference>
<name>A0AA36CKX9_9BILA</name>
<dbReference type="InterPro" id="IPR003128">
    <property type="entry name" value="Villin_headpiece"/>
</dbReference>
<organism evidence="2 3">
    <name type="scientific">Mesorhabditis spiculigera</name>
    <dbReference type="NCBI Taxonomy" id="96644"/>
    <lineage>
        <taxon>Eukaryota</taxon>
        <taxon>Metazoa</taxon>
        <taxon>Ecdysozoa</taxon>
        <taxon>Nematoda</taxon>
        <taxon>Chromadorea</taxon>
        <taxon>Rhabditida</taxon>
        <taxon>Rhabditina</taxon>
        <taxon>Rhabditomorpha</taxon>
        <taxon>Rhabditoidea</taxon>
        <taxon>Rhabditidae</taxon>
        <taxon>Mesorhabditinae</taxon>
        <taxon>Mesorhabditis</taxon>
    </lineage>
</organism>
<feature type="domain" description="HP" evidence="1">
    <location>
        <begin position="733"/>
        <end position="797"/>
    </location>
</feature>
<dbReference type="Proteomes" id="UP001177023">
    <property type="component" value="Unassembled WGS sequence"/>
</dbReference>
<dbReference type="GO" id="GO:0051014">
    <property type="term" value="P:actin filament severing"/>
    <property type="evidence" value="ECO:0007669"/>
    <property type="project" value="TreeGrafter"/>
</dbReference>
<dbReference type="SMART" id="SM00153">
    <property type="entry name" value="VHP"/>
    <property type="match status" value="1"/>
</dbReference>
<dbReference type="EMBL" id="CATQJA010002255">
    <property type="protein sequence ID" value="CAJ0570136.1"/>
    <property type="molecule type" value="Genomic_DNA"/>
</dbReference>
<dbReference type="GO" id="GO:0005737">
    <property type="term" value="C:cytoplasm"/>
    <property type="evidence" value="ECO:0007669"/>
    <property type="project" value="TreeGrafter"/>
</dbReference>
<gene>
    <name evidence="2" type="ORF">MSPICULIGERA_LOCUS8583</name>
</gene>
<protein>
    <recommendedName>
        <fullName evidence="1">HP domain-containing protein</fullName>
    </recommendedName>
</protein>